<organism evidence="1 2">
    <name type="scientific">Vreelandella janggokensis</name>
    <dbReference type="NCBI Taxonomy" id="370767"/>
    <lineage>
        <taxon>Bacteria</taxon>
        <taxon>Pseudomonadati</taxon>
        <taxon>Pseudomonadota</taxon>
        <taxon>Gammaproteobacteria</taxon>
        <taxon>Oceanospirillales</taxon>
        <taxon>Halomonadaceae</taxon>
        <taxon>Vreelandella</taxon>
    </lineage>
</organism>
<reference evidence="1 2" key="1">
    <citation type="submission" date="2022-02" db="EMBL/GenBank/DDBJ databases">
        <title>Study of halophilic communities from a Mexican lake.</title>
        <authorList>
            <person name="Hernandez-Soto L.M."/>
            <person name="Martinez-Abarca F."/>
            <person name="Ramirez-Saad H.C."/>
            <person name="Aguirre-Garrido J.F."/>
        </authorList>
    </citation>
    <scope>NUCLEOTIDE SEQUENCE [LARGE SCALE GENOMIC DNA]</scope>
    <source>
        <strain evidence="1 2">Hjan13</strain>
    </source>
</reference>
<evidence type="ECO:0000313" key="1">
    <source>
        <dbReference type="EMBL" id="MCZ0925742.1"/>
    </source>
</evidence>
<evidence type="ECO:0000313" key="2">
    <source>
        <dbReference type="Proteomes" id="UP001321125"/>
    </source>
</evidence>
<comment type="caution">
    <text evidence="1">The sequence shown here is derived from an EMBL/GenBank/DDBJ whole genome shotgun (WGS) entry which is preliminary data.</text>
</comment>
<accession>A0ABT4IQ03</accession>
<keyword evidence="2" id="KW-1185">Reference proteome</keyword>
<name>A0ABT4IQ03_9GAMM</name>
<proteinExistence type="predicted"/>
<dbReference type="RefSeq" id="WP_268900910.1">
    <property type="nucleotide sequence ID" value="NZ_JAKNQU010000001.1"/>
</dbReference>
<protein>
    <submittedName>
        <fullName evidence="1">Uncharacterized protein</fullName>
    </submittedName>
</protein>
<dbReference type="Proteomes" id="UP001321125">
    <property type="component" value="Unassembled WGS sequence"/>
</dbReference>
<gene>
    <name evidence="1" type="ORF">L0635_01430</name>
</gene>
<sequence>MKAAIGNVKNYFARFLKENKNISIGFAGVNVNIPLMENGKIKPSRKGFDAKDTTSPFVQESLGAIISFYNAYENAKEVVYCQAPYVETVPLKKGDAGFEFGVDVNEIKVRFLKAKYTPPVRIKSHFDKSIELFKEIGKVRKASDGEWENDITVKIADMNVEKREIVIQPATYFDQVGTNLTLDWASGALGETASYTLRNDIEKTVNGTLPRLKNSVLANTLGVAVVLVSRGEDVLIPIRGSEQAVMVDGKGKFHCSASGVFSWDMDDTNLADIDFEFFINGMAREIHSEIGLLKSEYSLTPLAFSRELIRGGKPQLFFIAETEMGLDELKEKMVGAEESWEFLSVDDLAEDSQLRPHLNSPLEAPQEMFTYEGWMALHVAMAYIRDEEPPFEIL</sequence>
<dbReference type="EMBL" id="JAKNQU010000001">
    <property type="protein sequence ID" value="MCZ0925742.1"/>
    <property type="molecule type" value="Genomic_DNA"/>
</dbReference>